<dbReference type="OrthoDB" id="335153at2157"/>
<dbReference type="AlphaFoldDB" id="A0A1I6GTM5"/>
<feature type="coiled-coil region" evidence="1">
    <location>
        <begin position="212"/>
        <end position="239"/>
    </location>
</feature>
<dbReference type="STRING" id="553469.SAMN04487947_1640"/>
<keyword evidence="1" id="KW-0175">Coiled coil</keyword>
<feature type="compositionally biased region" description="Polar residues" evidence="2">
    <location>
        <begin position="321"/>
        <end position="333"/>
    </location>
</feature>
<feature type="region of interest" description="Disordered" evidence="2">
    <location>
        <begin position="321"/>
        <end position="346"/>
    </location>
</feature>
<dbReference type="EMBL" id="FOYT01000001">
    <property type="protein sequence ID" value="SFR45562.1"/>
    <property type="molecule type" value="Genomic_DNA"/>
</dbReference>
<reference evidence="4" key="1">
    <citation type="submission" date="2016-10" db="EMBL/GenBank/DDBJ databases">
        <authorList>
            <person name="Varghese N."/>
            <person name="Submissions S."/>
        </authorList>
    </citation>
    <scope>NUCLEOTIDE SEQUENCE [LARGE SCALE GENOMIC DNA]</scope>
    <source>
        <strain evidence="4">CGMCC 1.7736</strain>
    </source>
</reference>
<evidence type="ECO:0000256" key="1">
    <source>
        <dbReference type="SAM" id="Coils"/>
    </source>
</evidence>
<evidence type="ECO:0000256" key="2">
    <source>
        <dbReference type="SAM" id="MobiDB-lite"/>
    </source>
</evidence>
<name>A0A1I6GTM5_9EURY</name>
<protein>
    <submittedName>
        <fullName evidence="3">Uncharacterized protein</fullName>
    </submittedName>
</protein>
<gene>
    <name evidence="3" type="ORF">SAMN04487947_1640</name>
</gene>
<feature type="coiled-coil region" evidence="1">
    <location>
        <begin position="144"/>
        <end position="175"/>
    </location>
</feature>
<proteinExistence type="predicted"/>
<sequence>MNNFDSFNRKETEYGTFVIAQPKTTTGDKEPVRLEASIVERNEDEDMVGNWEPVIGEMVGARLGDVLSMDEAGSASLSRTDVVEAVTESDNTSTTTEWESEALVEFFASENILDVEGKEVTVLSALDDVESTDAPMINNWAATVDACANRIETAVEQVEKAKERLEERGSDQNRREIIEKNQQKANEYKQEIGALLDGRLPSDLPPEEHERFVDLREKYHTYENNVTAMENEITDATKTEQLGDVIEQLEHLQEVLSVKSNEMRELVVQKNTDITGVLDQLDALKNLVSTIGNTVPTETHMQEQSGDEFAEDLFGSETFQQTTEDAETLQTGGSLAEQATVAEEVN</sequence>
<keyword evidence="4" id="KW-1185">Reference proteome</keyword>
<accession>A0A1I6GTM5</accession>
<evidence type="ECO:0000313" key="3">
    <source>
        <dbReference type="EMBL" id="SFR45562.1"/>
    </source>
</evidence>
<organism evidence="3 4">
    <name type="scientific">Halogeometricum rufum</name>
    <dbReference type="NCBI Taxonomy" id="553469"/>
    <lineage>
        <taxon>Archaea</taxon>
        <taxon>Methanobacteriati</taxon>
        <taxon>Methanobacteriota</taxon>
        <taxon>Stenosarchaea group</taxon>
        <taxon>Halobacteria</taxon>
        <taxon>Halobacteriales</taxon>
        <taxon>Haloferacaceae</taxon>
        <taxon>Halogeometricum</taxon>
    </lineage>
</organism>
<dbReference type="Proteomes" id="UP000198531">
    <property type="component" value="Unassembled WGS sequence"/>
</dbReference>
<dbReference type="RefSeq" id="WP_089806286.1">
    <property type="nucleotide sequence ID" value="NZ_FOYT01000001.1"/>
</dbReference>
<evidence type="ECO:0000313" key="4">
    <source>
        <dbReference type="Proteomes" id="UP000198531"/>
    </source>
</evidence>